<dbReference type="CDD" id="cd07302">
    <property type="entry name" value="CHD"/>
    <property type="match status" value="1"/>
</dbReference>
<dbReference type="PROSITE" id="PS50125">
    <property type="entry name" value="GUANYLATE_CYCLASE_2"/>
    <property type="match status" value="1"/>
</dbReference>
<feature type="compositionally biased region" description="Basic and acidic residues" evidence="1">
    <location>
        <begin position="95"/>
        <end position="111"/>
    </location>
</feature>
<sequence length="800" mass="88618">MDAKERELFTDIRFPPGAGIAGWVATNDEALNLRDALKHEHFDNEVDVRGGIVSPHSILCVPIRTRDNCLKGVLQARRRIPPLNPRANRRHHHRERADVRGYEEDAEESRGSARNYPILGSTLELHHHVNMIMDAAKELLTADRCTLFLRDSDGKQLRAQIQGRDGLQEIRIPLNAGVAASTRFSVFNESDPLLASVNIRDVYKESRLVTGLRSFNPKVDKQTGYVTRNILYMPVKNGGPYLPDDERILGSFLLKVNIYWKGSAKGVEVVAGSGGAPAVAIEKSQLFTKTEGMRMYLQSNLSSITSCVVTLSDNMRLNTMNRPWFMNALGVTQEVMMEQPVDKWIGEQNYHLLNDIVQVYEQGTSIYPAEYELKGPKNSTFVSYQIMPLIGDNKGVVMVLDDISSENRAVMTLGSDAVNAILSEQGDAVMAVFGVPFVSPDDSIHACNAALRMKDSLAITNKDRQAAGKKPIKIGIGVNTGIVLSGNIGSIKRMEFSCIGDAVNLASRTEGLTKGYGITILVTENTLRETGDAFLTRHIDSVVVTGKTTKVELFELMGRKDDVLPREITEAVQLFAQASELYRSQKFEIAAKLFRKAVEVADDGPSKTFFERCIKFQKHPPPPDWSGSFANLWALAARPLLAFHLLPLFDHEKVSQEPRDVSTAQRIPSPGMNSRASGAKHKAAGLSRSTANLSKSKPDISRVNISIEQGIHVSDDLGKSRSSRIDGSAKNVWGRADEAPIRSRARAVDSLPQIVWTNEFISETELMEDRKANELPRTEPAQIGGRDWGHFPTLERAERI</sequence>
<reference evidence="4" key="1">
    <citation type="journal article" date="2018" name="Nat. Microbiol.">
        <title>Leveraging single-cell genomics to expand the fungal tree of life.</title>
        <authorList>
            <person name="Ahrendt S.R."/>
            <person name="Quandt C.A."/>
            <person name="Ciobanu D."/>
            <person name="Clum A."/>
            <person name="Salamov A."/>
            <person name="Andreopoulos B."/>
            <person name="Cheng J.F."/>
            <person name="Woyke T."/>
            <person name="Pelin A."/>
            <person name="Henrissat B."/>
            <person name="Reynolds N.K."/>
            <person name="Benny G.L."/>
            <person name="Smith M.E."/>
            <person name="James T.Y."/>
            <person name="Grigoriev I.V."/>
        </authorList>
    </citation>
    <scope>NUCLEOTIDE SEQUENCE [LARGE SCALE GENOMIC DNA]</scope>
</reference>
<dbReference type="InterPro" id="IPR003018">
    <property type="entry name" value="GAF"/>
</dbReference>
<dbReference type="GO" id="GO:0035556">
    <property type="term" value="P:intracellular signal transduction"/>
    <property type="evidence" value="ECO:0007669"/>
    <property type="project" value="InterPro"/>
</dbReference>
<dbReference type="SUPFAM" id="SSF55073">
    <property type="entry name" value="Nucleotide cyclase"/>
    <property type="match status" value="1"/>
</dbReference>
<dbReference type="OrthoDB" id="60033at2759"/>
<protein>
    <recommendedName>
        <fullName evidence="2">Guanylate cyclase domain-containing protein</fullName>
    </recommendedName>
</protein>
<dbReference type="InterPro" id="IPR029016">
    <property type="entry name" value="GAF-like_dom_sf"/>
</dbReference>
<dbReference type="GO" id="GO:0006171">
    <property type="term" value="P:cAMP biosynthetic process"/>
    <property type="evidence" value="ECO:0007669"/>
    <property type="project" value="TreeGrafter"/>
</dbReference>
<dbReference type="SMART" id="SM00044">
    <property type="entry name" value="CYCc"/>
    <property type="match status" value="1"/>
</dbReference>
<organism evidence="3 4">
    <name type="scientific">Blyttiomyces helicus</name>
    <dbReference type="NCBI Taxonomy" id="388810"/>
    <lineage>
        <taxon>Eukaryota</taxon>
        <taxon>Fungi</taxon>
        <taxon>Fungi incertae sedis</taxon>
        <taxon>Chytridiomycota</taxon>
        <taxon>Chytridiomycota incertae sedis</taxon>
        <taxon>Chytridiomycetes</taxon>
        <taxon>Chytridiomycetes incertae sedis</taxon>
        <taxon>Blyttiomyces</taxon>
    </lineage>
</organism>
<feature type="region of interest" description="Disordered" evidence="1">
    <location>
        <begin position="80"/>
        <end position="113"/>
    </location>
</feature>
<gene>
    <name evidence="3" type="ORF">BDK51DRAFT_40951</name>
</gene>
<evidence type="ECO:0000313" key="3">
    <source>
        <dbReference type="EMBL" id="RKO92152.1"/>
    </source>
</evidence>
<dbReference type="AlphaFoldDB" id="A0A4P9WIB0"/>
<evidence type="ECO:0000256" key="1">
    <source>
        <dbReference type="SAM" id="MobiDB-lite"/>
    </source>
</evidence>
<dbReference type="EMBL" id="KZ994753">
    <property type="protein sequence ID" value="RKO92152.1"/>
    <property type="molecule type" value="Genomic_DNA"/>
</dbReference>
<dbReference type="InterPro" id="IPR029787">
    <property type="entry name" value="Nucleotide_cyclase"/>
</dbReference>
<proteinExistence type="predicted"/>
<dbReference type="Pfam" id="PF00211">
    <property type="entry name" value="Guanylate_cyc"/>
    <property type="match status" value="1"/>
</dbReference>
<evidence type="ECO:0000259" key="2">
    <source>
        <dbReference type="PROSITE" id="PS50125"/>
    </source>
</evidence>
<dbReference type="PANTHER" id="PTHR43081">
    <property type="entry name" value="ADENYLATE CYCLASE, TERMINAL-DIFFERENTIATION SPECIFIC-RELATED"/>
    <property type="match status" value="1"/>
</dbReference>
<accession>A0A4P9WIB0</accession>
<dbReference type="Pfam" id="PF01590">
    <property type="entry name" value="GAF"/>
    <property type="match status" value="1"/>
</dbReference>
<feature type="region of interest" description="Disordered" evidence="1">
    <location>
        <begin position="657"/>
        <end position="697"/>
    </location>
</feature>
<name>A0A4P9WIB0_9FUNG</name>
<feature type="compositionally biased region" description="Polar residues" evidence="1">
    <location>
        <begin position="662"/>
        <end position="676"/>
    </location>
</feature>
<dbReference type="SUPFAM" id="SSF55781">
    <property type="entry name" value="GAF domain-like"/>
    <property type="match status" value="2"/>
</dbReference>
<keyword evidence="4" id="KW-1185">Reference proteome</keyword>
<dbReference type="Gene3D" id="3.30.450.40">
    <property type="match status" value="2"/>
</dbReference>
<dbReference type="InterPro" id="IPR001054">
    <property type="entry name" value="A/G_cyclase"/>
</dbReference>
<dbReference type="Gene3D" id="3.30.70.1230">
    <property type="entry name" value="Nucleotide cyclase"/>
    <property type="match status" value="1"/>
</dbReference>
<dbReference type="PANTHER" id="PTHR43081:SF1">
    <property type="entry name" value="ADENYLATE CYCLASE, TERMINAL-DIFFERENTIATION SPECIFIC"/>
    <property type="match status" value="1"/>
</dbReference>
<dbReference type="InterPro" id="IPR050697">
    <property type="entry name" value="Adenylyl/Guanylyl_Cyclase_3/4"/>
</dbReference>
<feature type="domain" description="Guanylate cyclase" evidence="2">
    <location>
        <begin position="426"/>
        <end position="510"/>
    </location>
</feature>
<dbReference type="Proteomes" id="UP000269721">
    <property type="component" value="Unassembled WGS sequence"/>
</dbReference>
<evidence type="ECO:0000313" key="4">
    <source>
        <dbReference type="Proteomes" id="UP000269721"/>
    </source>
</evidence>